<evidence type="ECO:0008006" key="5">
    <source>
        <dbReference type="Google" id="ProtNLM"/>
    </source>
</evidence>
<accession>A0A317PPG5</accession>
<protein>
    <recommendedName>
        <fullName evidence="5">Flagellar basal body-associated protein FliL</fullName>
    </recommendedName>
</protein>
<dbReference type="RefSeq" id="WP_110031760.1">
    <property type="nucleotide sequence ID" value="NZ_QGTR01000002.1"/>
</dbReference>
<keyword evidence="2" id="KW-0812">Transmembrane</keyword>
<reference evidence="3 4" key="1">
    <citation type="submission" date="2018-05" db="EMBL/GenBank/DDBJ databases">
        <title>Genomic Encyclopedia of Type Strains, Phase IV (KMG-IV): sequencing the most valuable type-strain genomes for metagenomic binning, comparative biology and taxonomic classification.</title>
        <authorList>
            <person name="Goeker M."/>
        </authorList>
    </citation>
    <scope>NUCLEOTIDE SEQUENCE [LARGE SCALE GENOMIC DNA]</scope>
    <source>
        <strain evidence="3 4">DSM 16791</strain>
    </source>
</reference>
<keyword evidence="2" id="KW-1133">Transmembrane helix</keyword>
<comment type="caution">
    <text evidence="3">The sequence shown here is derived from an EMBL/GenBank/DDBJ whole genome shotgun (WGS) entry which is preliminary data.</text>
</comment>
<dbReference type="Proteomes" id="UP000246352">
    <property type="component" value="Unassembled WGS sequence"/>
</dbReference>
<feature type="region of interest" description="Disordered" evidence="1">
    <location>
        <begin position="51"/>
        <end position="73"/>
    </location>
</feature>
<evidence type="ECO:0000313" key="4">
    <source>
        <dbReference type="Proteomes" id="UP000246352"/>
    </source>
</evidence>
<organism evidence="3 4">
    <name type="scientific">Hoeflea marina</name>
    <dbReference type="NCBI Taxonomy" id="274592"/>
    <lineage>
        <taxon>Bacteria</taxon>
        <taxon>Pseudomonadati</taxon>
        <taxon>Pseudomonadota</taxon>
        <taxon>Alphaproteobacteria</taxon>
        <taxon>Hyphomicrobiales</taxon>
        <taxon>Rhizobiaceae</taxon>
        <taxon>Hoeflea</taxon>
    </lineage>
</organism>
<keyword evidence="2" id="KW-0472">Membrane</keyword>
<feature type="compositionally biased region" description="Polar residues" evidence="1">
    <location>
        <begin position="51"/>
        <end position="61"/>
    </location>
</feature>
<dbReference type="EMBL" id="QGTR01000002">
    <property type="protein sequence ID" value="PWW02029.1"/>
    <property type="molecule type" value="Genomic_DNA"/>
</dbReference>
<dbReference type="OrthoDB" id="8096843at2"/>
<keyword evidence="4" id="KW-1185">Reference proteome</keyword>
<evidence type="ECO:0000256" key="1">
    <source>
        <dbReference type="SAM" id="MobiDB-lite"/>
    </source>
</evidence>
<dbReference type="AlphaFoldDB" id="A0A317PPG5"/>
<gene>
    <name evidence="3" type="ORF">DFR52_102694</name>
</gene>
<feature type="transmembrane region" description="Helical" evidence="2">
    <location>
        <begin position="20"/>
        <end position="43"/>
    </location>
</feature>
<evidence type="ECO:0000256" key="2">
    <source>
        <dbReference type="SAM" id="Phobius"/>
    </source>
</evidence>
<name>A0A317PPG5_9HYPH</name>
<evidence type="ECO:0000313" key="3">
    <source>
        <dbReference type="EMBL" id="PWW02029.1"/>
    </source>
</evidence>
<proteinExistence type="predicted"/>
<sequence>MAEELKPDEARQGREGRPVLNVLSVSMILAVLVGVGIFTWFMLSGDSSNFMTDNSVTQTDGTATEPAPAAPPS</sequence>